<dbReference type="AlphaFoldDB" id="A0AAU9CSH9"/>
<dbReference type="InterPro" id="IPR000060">
    <property type="entry name" value="BCCT_transptr"/>
</dbReference>
<accession>A0AAU9CSH9</accession>
<dbReference type="EMBL" id="AP025314">
    <property type="protein sequence ID" value="BDD09399.1"/>
    <property type="molecule type" value="Genomic_DNA"/>
</dbReference>
<evidence type="ECO:0000256" key="2">
    <source>
        <dbReference type="ARBA" id="ARBA00005658"/>
    </source>
</evidence>
<evidence type="ECO:0000256" key="5">
    <source>
        <dbReference type="ARBA" id="ARBA00022692"/>
    </source>
</evidence>
<feature type="transmembrane region" description="Helical" evidence="8">
    <location>
        <begin position="460"/>
        <end position="481"/>
    </location>
</feature>
<comment type="subcellular location">
    <subcellularLocation>
        <location evidence="1">Cell membrane</location>
        <topology evidence="1">Multi-pass membrane protein</topology>
    </subcellularLocation>
</comment>
<dbReference type="Pfam" id="PF02028">
    <property type="entry name" value="BCCT"/>
    <property type="match status" value="1"/>
</dbReference>
<keyword evidence="4" id="KW-1003">Cell membrane</keyword>
<feature type="transmembrane region" description="Helical" evidence="8">
    <location>
        <begin position="104"/>
        <end position="125"/>
    </location>
</feature>
<keyword evidence="7 8" id="KW-0472">Membrane</keyword>
<dbReference type="PANTHER" id="PTHR30047:SF7">
    <property type="entry name" value="HIGH-AFFINITY CHOLINE TRANSPORT PROTEIN"/>
    <property type="match status" value="1"/>
</dbReference>
<dbReference type="RefSeq" id="WP_338394604.1">
    <property type="nucleotide sequence ID" value="NZ_AP025314.1"/>
</dbReference>
<dbReference type="PANTHER" id="PTHR30047">
    <property type="entry name" value="HIGH-AFFINITY CHOLINE TRANSPORT PROTEIN-RELATED"/>
    <property type="match status" value="1"/>
</dbReference>
<dbReference type="KEGG" id="fax:FUAX_18310"/>
<sequence length="667" mass="74725">MRNKQGYNRLSVIMKNLFSKDNLNPQVFFGSAAVIFLITAFGAIWPKSMEAFFKQTQAWLITNTSWVYILAVAVITFFSFGIIFSRMGDIKLGPDHEEPEYGNVSWFSMLFSAGMGIGLLFFGVAEPVMHFSTPPVGPGGTPEAAQEAMKITFFHWGLHAWAIYATLAVILAYFAYRKNLPLLPRSAFYPLIGDKIHGKIGNMIDTFAIIGTMFGVATSLGYGVTQVNAGLNYLFDLPISTTVQVLLIIGITAMATISVVLGLDGGIKKLSNINMALAVGLLLAVLFLGSSMGLMKDYVQNTGAYLSDLIYKTFNLYAYEKKETWFGGWTLLYWAWWISWSPFVGIFIARISKGRTIREFMCGALFVPAAFTFLWMTVFGNSAISLALSGHAQDLVHTISNNVPVALFKFFEYFPFSSFLSMLGVMLIITFFVSSSDSGSLVIDTLASGGLEEPPVWQRVFWAVLEGLVAAVLLYAGGLGALQTMTIVSAFPMIFLILISLFSFIRTLRADYLLQNSILSHSTSVQYSSASMPWQDRVKHLSRLPSQTRVRTYLKDVAFPAMDELQKELRGQGYETELTFEQDKLMLSIDNSDEENFHYEIHVRRFNVPEYVNSEREAYCRAEVFLLNGGQDYDVFGYPKEQLIADAICQYEKHYHFLHKLTSEQAE</sequence>
<protein>
    <submittedName>
        <fullName evidence="9">Choline transporter</fullName>
    </submittedName>
</protein>
<keyword evidence="3" id="KW-0813">Transport</keyword>
<evidence type="ECO:0000313" key="9">
    <source>
        <dbReference type="EMBL" id="BDD09399.1"/>
    </source>
</evidence>
<dbReference type="InterPro" id="IPR018093">
    <property type="entry name" value="BCCT_CS"/>
</dbReference>
<dbReference type="NCBIfam" id="TIGR00842">
    <property type="entry name" value="bcct"/>
    <property type="match status" value="1"/>
</dbReference>
<evidence type="ECO:0000256" key="7">
    <source>
        <dbReference type="ARBA" id="ARBA00023136"/>
    </source>
</evidence>
<evidence type="ECO:0000256" key="3">
    <source>
        <dbReference type="ARBA" id="ARBA00022448"/>
    </source>
</evidence>
<feature type="transmembrane region" description="Helical" evidence="8">
    <location>
        <begin position="158"/>
        <end position="176"/>
    </location>
</feature>
<gene>
    <name evidence="9" type="ORF">FUAX_18310</name>
</gene>
<dbReference type="GO" id="GO:0005886">
    <property type="term" value="C:plasma membrane"/>
    <property type="evidence" value="ECO:0007669"/>
    <property type="project" value="UniProtKB-SubCell"/>
</dbReference>
<keyword evidence="5 8" id="KW-0812">Transmembrane</keyword>
<feature type="transmembrane region" description="Helical" evidence="8">
    <location>
        <begin position="331"/>
        <end position="348"/>
    </location>
</feature>
<comment type="similarity">
    <text evidence="2">Belongs to the BCCT transporter (TC 2.A.15) family.</text>
</comment>
<feature type="transmembrane region" description="Helical" evidence="8">
    <location>
        <begin position="487"/>
        <end position="505"/>
    </location>
</feature>
<keyword evidence="10" id="KW-1185">Reference proteome</keyword>
<feature type="transmembrane region" description="Helical" evidence="8">
    <location>
        <begin position="360"/>
        <end position="379"/>
    </location>
</feature>
<feature type="transmembrane region" description="Helical" evidence="8">
    <location>
        <begin position="413"/>
        <end position="433"/>
    </location>
</feature>
<dbReference type="PROSITE" id="PS01303">
    <property type="entry name" value="BCCT"/>
    <property type="match status" value="1"/>
</dbReference>
<evidence type="ECO:0000256" key="8">
    <source>
        <dbReference type="SAM" id="Phobius"/>
    </source>
</evidence>
<dbReference type="Proteomes" id="UP001348817">
    <property type="component" value="Chromosome"/>
</dbReference>
<feature type="transmembrane region" description="Helical" evidence="8">
    <location>
        <begin position="204"/>
        <end position="223"/>
    </location>
</feature>
<evidence type="ECO:0000256" key="4">
    <source>
        <dbReference type="ARBA" id="ARBA00022475"/>
    </source>
</evidence>
<feature type="transmembrane region" description="Helical" evidence="8">
    <location>
        <begin position="65"/>
        <end position="84"/>
    </location>
</feature>
<proteinExistence type="inferred from homology"/>
<feature type="transmembrane region" description="Helical" evidence="8">
    <location>
        <begin position="27"/>
        <end position="45"/>
    </location>
</feature>
<feature type="transmembrane region" description="Helical" evidence="8">
    <location>
        <begin position="243"/>
        <end position="263"/>
    </location>
</feature>
<reference evidence="9 10" key="1">
    <citation type="submission" date="2021-12" db="EMBL/GenBank/DDBJ databases">
        <title>Genome sequencing of bacteria with rrn-lacking chromosome and rrn-plasmid.</title>
        <authorList>
            <person name="Anda M."/>
            <person name="Iwasaki W."/>
        </authorList>
    </citation>
    <scope>NUCLEOTIDE SEQUENCE [LARGE SCALE GENOMIC DNA]</scope>
    <source>
        <strain evidence="9 10">DSM 100852</strain>
    </source>
</reference>
<keyword evidence="6 8" id="KW-1133">Transmembrane helix</keyword>
<evidence type="ECO:0000256" key="1">
    <source>
        <dbReference type="ARBA" id="ARBA00004651"/>
    </source>
</evidence>
<evidence type="ECO:0000313" key="10">
    <source>
        <dbReference type="Proteomes" id="UP001348817"/>
    </source>
</evidence>
<name>A0AAU9CSH9_9BACT</name>
<organism evidence="9 10">
    <name type="scientific">Fulvitalea axinellae</name>
    <dbReference type="NCBI Taxonomy" id="1182444"/>
    <lineage>
        <taxon>Bacteria</taxon>
        <taxon>Pseudomonadati</taxon>
        <taxon>Bacteroidota</taxon>
        <taxon>Cytophagia</taxon>
        <taxon>Cytophagales</taxon>
        <taxon>Persicobacteraceae</taxon>
        <taxon>Fulvitalea</taxon>
    </lineage>
</organism>
<dbReference type="GO" id="GO:0022857">
    <property type="term" value="F:transmembrane transporter activity"/>
    <property type="evidence" value="ECO:0007669"/>
    <property type="project" value="InterPro"/>
</dbReference>
<feature type="transmembrane region" description="Helical" evidence="8">
    <location>
        <begin position="275"/>
        <end position="295"/>
    </location>
</feature>
<evidence type="ECO:0000256" key="6">
    <source>
        <dbReference type="ARBA" id="ARBA00022989"/>
    </source>
</evidence>